<keyword evidence="3" id="KW-1185">Reference proteome</keyword>
<sequence>MVRYPSTSQIPKDSMVRYPSTSQIPKDSMVNIPTFCSLHLSFSLYRSHDSRSSAGHGKTEAMEIEDRAARVQHEEE</sequence>
<feature type="compositionally biased region" description="Polar residues" evidence="1">
    <location>
        <begin position="1"/>
        <end position="11"/>
    </location>
</feature>
<protein>
    <submittedName>
        <fullName evidence="2">Uncharacterized protein</fullName>
    </submittedName>
</protein>
<proteinExistence type="predicted"/>
<dbReference type="AlphaFoldDB" id="A0A2P5D3Q3"/>
<gene>
    <name evidence="2" type="ORF">PanWU01x14_099270</name>
</gene>
<evidence type="ECO:0000313" key="2">
    <source>
        <dbReference type="EMBL" id="PON67930.1"/>
    </source>
</evidence>
<dbReference type="Proteomes" id="UP000237105">
    <property type="component" value="Unassembled WGS sequence"/>
</dbReference>
<feature type="region of interest" description="Disordered" evidence="1">
    <location>
        <begin position="48"/>
        <end position="76"/>
    </location>
</feature>
<comment type="caution">
    <text evidence="2">The sequence shown here is derived from an EMBL/GenBank/DDBJ whole genome shotgun (WGS) entry which is preliminary data.</text>
</comment>
<dbReference type="EMBL" id="JXTB01000067">
    <property type="protein sequence ID" value="PON67930.1"/>
    <property type="molecule type" value="Genomic_DNA"/>
</dbReference>
<evidence type="ECO:0000256" key="1">
    <source>
        <dbReference type="SAM" id="MobiDB-lite"/>
    </source>
</evidence>
<feature type="region of interest" description="Disordered" evidence="1">
    <location>
        <begin position="1"/>
        <end position="23"/>
    </location>
</feature>
<reference evidence="3" key="1">
    <citation type="submission" date="2016-06" db="EMBL/GenBank/DDBJ databases">
        <title>Parallel loss of symbiosis genes in relatives of nitrogen-fixing non-legume Parasponia.</title>
        <authorList>
            <person name="Van Velzen R."/>
            <person name="Holmer R."/>
            <person name="Bu F."/>
            <person name="Rutten L."/>
            <person name="Van Zeijl A."/>
            <person name="Liu W."/>
            <person name="Santuari L."/>
            <person name="Cao Q."/>
            <person name="Sharma T."/>
            <person name="Shen D."/>
            <person name="Roswanjaya Y."/>
            <person name="Wardhani T."/>
            <person name="Kalhor M.S."/>
            <person name="Jansen J."/>
            <person name="Van den Hoogen J."/>
            <person name="Gungor B."/>
            <person name="Hartog M."/>
            <person name="Hontelez J."/>
            <person name="Verver J."/>
            <person name="Yang W.-C."/>
            <person name="Schijlen E."/>
            <person name="Repin R."/>
            <person name="Schilthuizen M."/>
            <person name="Schranz E."/>
            <person name="Heidstra R."/>
            <person name="Miyata K."/>
            <person name="Fedorova E."/>
            <person name="Kohlen W."/>
            <person name="Bisseling T."/>
            <person name="Smit S."/>
            <person name="Geurts R."/>
        </authorList>
    </citation>
    <scope>NUCLEOTIDE SEQUENCE [LARGE SCALE GENOMIC DNA]</scope>
    <source>
        <strain evidence="3">cv. WU1-14</strain>
    </source>
</reference>
<accession>A0A2P5D3Q3</accession>
<organism evidence="2 3">
    <name type="scientific">Parasponia andersonii</name>
    <name type="common">Sponia andersonii</name>
    <dbReference type="NCBI Taxonomy" id="3476"/>
    <lineage>
        <taxon>Eukaryota</taxon>
        <taxon>Viridiplantae</taxon>
        <taxon>Streptophyta</taxon>
        <taxon>Embryophyta</taxon>
        <taxon>Tracheophyta</taxon>
        <taxon>Spermatophyta</taxon>
        <taxon>Magnoliopsida</taxon>
        <taxon>eudicotyledons</taxon>
        <taxon>Gunneridae</taxon>
        <taxon>Pentapetalae</taxon>
        <taxon>rosids</taxon>
        <taxon>fabids</taxon>
        <taxon>Rosales</taxon>
        <taxon>Cannabaceae</taxon>
        <taxon>Parasponia</taxon>
    </lineage>
</organism>
<name>A0A2P5D3Q3_PARAD</name>
<evidence type="ECO:0000313" key="3">
    <source>
        <dbReference type="Proteomes" id="UP000237105"/>
    </source>
</evidence>